<dbReference type="GO" id="GO:0016747">
    <property type="term" value="F:acyltransferase activity, transferring groups other than amino-acyl groups"/>
    <property type="evidence" value="ECO:0007669"/>
    <property type="project" value="InterPro"/>
</dbReference>
<dbReference type="AlphaFoldDB" id="A0A0D7CIE6"/>
<dbReference type="PROSITE" id="PS51186">
    <property type="entry name" value="GNAT"/>
    <property type="match status" value="1"/>
</dbReference>
<dbReference type="PATRIC" id="fig|1240678.4.peg.4492"/>
<organism evidence="2 3">
    <name type="scientific">Streptomyces natalensis ATCC 27448</name>
    <dbReference type="NCBI Taxonomy" id="1240678"/>
    <lineage>
        <taxon>Bacteria</taxon>
        <taxon>Bacillati</taxon>
        <taxon>Actinomycetota</taxon>
        <taxon>Actinomycetes</taxon>
        <taxon>Kitasatosporales</taxon>
        <taxon>Streptomycetaceae</taxon>
        <taxon>Streptomyces</taxon>
    </lineage>
</organism>
<evidence type="ECO:0000313" key="3">
    <source>
        <dbReference type="Proteomes" id="UP000032458"/>
    </source>
</evidence>
<dbReference type="InterPro" id="IPR016181">
    <property type="entry name" value="Acyl_CoA_acyltransferase"/>
</dbReference>
<dbReference type="EMBL" id="JRKI01000029">
    <property type="protein sequence ID" value="KIZ15816.1"/>
    <property type="molecule type" value="Genomic_DNA"/>
</dbReference>
<reference evidence="2 3" key="1">
    <citation type="submission" date="2014-09" db="EMBL/GenBank/DDBJ databases">
        <title>Draft genome sequence of Streptomyces natalensis ATCC 27448, producer of the antifungal pimaricin.</title>
        <authorList>
            <person name="Mendes M.V."/>
            <person name="Beites T."/>
            <person name="Pires S."/>
            <person name="Santos C.L."/>
            <person name="Moradas-Ferreira P."/>
        </authorList>
    </citation>
    <scope>NUCLEOTIDE SEQUENCE [LARGE SCALE GENOMIC DNA]</scope>
    <source>
        <strain evidence="2 3">ATCC 27448</strain>
    </source>
</reference>
<dbReference type="Gene3D" id="3.40.630.30">
    <property type="match status" value="1"/>
</dbReference>
<dbReference type="Pfam" id="PF08445">
    <property type="entry name" value="FR47"/>
    <property type="match status" value="1"/>
</dbReference>
<sequence>MVADIVGTWAVGWAVSRGTPPPVKKPWGFYIEVAGNPDEVGRHVLPEAEESWVRSAAASVSVPRTWMKMPAEPNEVEPWLSQGWVVAWGETGHLMAVDLMATNPVAPKGYTATVRTTGAVTCVRVLDAQGEQAAKGQLAALGEAVVMDRVVTEEAHRRRGLGDFVMRALADRALEQGAALGVLGATDAGRALYETLGWKKHATLAECIYRP</sequence>
<protein>
    <recommendedName>
        <fullName evidence="1">N-acetyltransferase domain-containing protein</fullName>
    </recommendedName>
</protein>
<evidence type="ECO:0000313" key="2">
    <source>
        <dbReference type="EMBL" id="KIZ15816.1"/>
    </source>
</evidence>
<name>A0A0D7CIE6_9ACTN</name>
<dbReference type="InterPro" id="IPR013653">
    <property type="entry name" value="GCN5-like_dom"/>
</dbReference>
<dbReference type="SUPFAM" id="SSF55729">
    <property type="entry name" value="Acyl-CoA N-acyltransferases (Nat)"/>
    <property type="match status" value="1"/>
</dbReference>
<keyword evidence="3" id="KW-1185">Reference proteome</keyword>
<accession>A0A0D7CIE6</accession>
<evidence type="ECO:0000259" key="1">
    <source>
        <dbReference type="PROSITE" id="PS51186"/>
    </source>
</evidence>
<comment type="caution">
    <text evidence="2">The sequence shown here is derived from an EMBL/GenBank/DDBJ whole genome shotgun (WGS) entry which is preliminary data.</text>
</comment>
<dbReference type="RefSeq" id="WP_030063413.1">
    <property type="nucleotide sequence ID" value="NZ_JRKI01000029.1"/>
</dbReference>
<proteinExistence type="predicted"/>
<dbReference type="InterPro" id="IPR000182">
    <property type="entry name" value="GNAT_dom"/>
</dbReference>
<gene>
    <name evidence="2" type="ORF">SNA_21165</name>
</gene>
<feature type="domain" description="N-acetyltransferase" evidence="1">
    <location>
        <begin position="81"/>
        <end position="211"/>
    </location>
</feature>
<dbReference type="Proteomes" id="UP000032458">
    <property type="component" value="Unassembled WGS sequence"/>
</dbReference>